<protein>
    <submittedName>
        <fullName evidence="3">Centrosomal protein of 112 kDa-like</fullName>
    </submittedName>
</protein>
<reference evidence="3" key="1">
    <citation type="submission" date="2025-08" db="UniProtKB">
        <authorList>
            <consortium name="RefSeq"/>
        </authorList>
    </citation>
    <scope>IDENTIFICATION</scope>
</reference>
<dbReference type="Proteomes" id="UP000695022">
    <property type="component" value="Unplaced"/>
</dbReference>
<evidence type="ECO:0000256" key="1">
    <source>
        <dbReference type="SAM" id="Coils"/>
    </source>
</evidence>
<sequence length="244" mass="28675">MTDCKSQLVELNDRIDTETENDKKLSKYRRKVEKELNEITKLKAQSTARLQELKKSHQKIKKDISAKAQECGRYSMENSTMEISMDQVQETHQIETTQLNMNFDVQKQNQEKDIKLRAKLQQDRNQLLRDTDQFKQEHQRFMTNTNNRLDEAKRCESDLIAQESIAISKNTAESKRELLVKMQTEVSDLEITFNNMSAEYNAVKKKLTDLRSKKISLEVKIKKATKTIEDINQTKVSQFKYMTK</sequence>
<dbReference type="PANTHER" id="PTHR35347">
    <property type="entry name" value="COILED-COIL DOMAIN-CONTAINING PROTEIN 175"/>
    <property type="match status" value="1"/>
</dbReference>
<evidence type="ECO:0000313" key="2">
    <source>
        <dbReference type="Proteomes" id="UP000695022"/>
    </source>
</evidence>
<accession>A0ABM1FA97</accession>
<proteinExistence type="predicted"/>
<name>A0ABM1FA97_PRICU</name>
<keyword evidence="2" id="KW-1185">Reference proteome</keyword>
<dbReference type="RefSeq" id="XP_014681368.1">
    <property type="nucleotide sequence ID" value="XM_014825882.1"/>
</dbReference>
<dbReference type="PANTHER" id="PTHR35347:SF1">
    <property type="entry name" value="COILED-COIL DOMAIN-CONTAINING PROTEIN 175"/>
    <property type="match status" value="1"/>
</dbReference>
<keyword evidence="1" id="KW-0175">Coiled coil</keyword>
<gene>
    <name evidence="3" type="primary">LOC106821187</name>
</gene>
<feature type="coiled-coil region" evidence="1">
    <location>
        <begin position="1"/>
        <end position="70"/>
    </location>
</feature>
<evidence type="ECO:0000313" key="3">
    <source>
        <dbReference type="RefSeq" id="XP_014681368.1"/>
    </source>
</evidence>
<dbReference type="InterPro" id="IPR038834">
    <property type="entry name" value="CCDC175"/>
</dbReference>
<organism evidence="2 3">
    <name type="scientific">Priapulus caudatus</name>
    <name type="common">Priapulid worm</name>
    <dbReference type="NCBI Taxonomy" id="37621"/>
    <lineage>
        <taxon>Eukaryota</taxon>
        <taxon>Metazoa</taxon>
        <taxon>Ecdysozoa</taxon>
        <taxon>Scalidophora</taxon>
        <taxon>Priapulida</taxon>
        <taxon>Priapulimorpha</taxon>
        <taxon>Priapulimorphida</taxon>
        <taxon>Priapulidae</taxon>
        <taxon>Priapulus</taxon>
    </lineage>
</organism>
<dbReference type="GeneID" id="106821187"/>
<feature type="coiled-coil region" evidence="1">
    <location>
        <begin position="193"/>
        <end position="234"/>
    </location>
</feature>